<protein>
    <submittedName>
        <fullName evidence="5">Unannotated protein</fullName>
    </submittedName>
</protein>
<evidence type="ECO:0000313" key="3">
    <source>
        <dbReference type="EMBL" id="CAB4721333.1"/>
    </source>
</evidence>
<evidence type="ECO:0000313" key="5">
    <source>
        <dbReference type="EMBL" id="CAB4855380.1"/>
    </source>
</evidence>
<dbReference type="GO" id="GO:0030246">
    <property type="term" value="F:carbohydrate binding"/>
    <property type="evidence" value="ECO:0007669"/>
    <property type="project" value="InterPro"/>
</dbReference>
<dbReference type="InterPro" id="IPR011013">
    <property type="entry name" value="Gal_mutarotase_sf_dom"/>
</dbReference>
<dbReference type="EMBL" id="CAEZXH010000001">
    <property type="protein sequence ID" value="CAB4674121.1"/>
    <property type="molecule type" value="Genomic_DNA"/>
</dbReference>
<dbReference type="EMBL" id="CAFBPY010000022">
    <property type="protein sequence ID" value="CAB5035042.1"/>
    <property type="molecule type" value="Genomic_DNA"/>
</dbReference>
<dbReference type="InterPro" id="IPR014718">
    <property type="entry name" value="GH-type_carb-bd"/>
</dbReference>
<dbReference type="InterPro" id="IPR027839">
    <property type="entry name" value="DUF4432"/>
</dbReference>
<accession>A0A6J7CCC0</accession>
<dbReference type="SUPFAM" id="SSF74650">
    <property type="entry name" value="Galactose mutarotase-like"/>
    <property type="match status" value="1"/>
</dbReference>
<dbReference type="GO" id="GO:0005975">
    <property type="term" value="P:carbohydrate metabolic process"/>
    <property type="evidence" value="ECO:0007669"/>
    <property type="project" value="InterPro"/>
</dbReference>
<dbReference type="Pfam" id="PF14486">
    <property type="entry name" value="DUF4432"/>
    <property type="match status" value="1"/>
</dbReference>
<evidence type="ECO:0000313" key="2">
    <source>
        <dbReference type="EMBL" id="CAB4674121.1"/>
    </source>
</evidence>
<gene>
    <name evidence="1" type="ORF">UFOPK1811_00268</name>
    <name evidence="2" type="ORF">UFOPK2360_00046</name>
    <name evidence="3" type="ORF">UFOPK2659_00661</name>
    <name evidence="4" type="ORF">UFOPK2922_00046</name>
    <name evidence="5" type="ORF">UFOPK3306_00053</name>
    <name evidence="6" type="ORF">UFOPK4209_00248</name>
</gene>
<sequence>MRAQSRNHSCRIHDNFKIGKLAAVVLENEKLRITVAAGRGADVVEFLHKPDDLDLVWLTPNGLVDGEVNYNYNDPLGAFTDEYPGGWQTIFPNGGAASNYQGADFGQHAEMALLPWDFKILKDTPEEISVEFFVYGRKTPFLVKRTMSLKSNSTTLDMVETIENLSDVEIPTMWGFHFTFGPPFMDDDCRVVLPGKPTVMPHASEVFGSSRRLKGNENFAWPVGVGPDDKPVDFSNIPPRNTPTEMLYLKDLEQGEYRVESPNKGLAAVVKWDKTNHPYLWFWQEFGATTGYPWYGRYYNIGLEPFSSLPTTGVVDSVNNGTALIFKGREVKSNKFSFGVEKLK</sequence>
<reference evidence="5" key="1">
    <citation type="submission" date="2020-05" db="EMBL/GenBank/DDBJ databases">
        <authorList>
            <person name="Chiriac C."/>
            <person name="Salcher M."/>
            <person name="Ghai R."/>
            <person name="Kavagutti S V."/>
        </authorList>
    </citation>
    <scope>NUCLEOTIDE SEQUENCE</scope>
</reference>
<evidence type="ECO:0000313" key="4">
    <source>
        <dbReference type="EMBL" id="CAB4766383.1"/>
    </source>
</evidence>
<dbReference type="AlphaFoldDB" id="A0A6J7CCC0"/>
<dbReference type="GO" id="GO:0003824">
    <property type="term" value="F:catalytic activity"/>
    <property type="evidence" value="ECO:0007669"/>
    <property type="project" value="InterPro"/>
</dbReference>
<evidence type="ECO:0000313" key="1">
    <source>
        <dbReference type="EMBL" id="CAB4592723.1"/>
    </source>
</evidence>
<dbReference type="EMBL" id="CAEZZS010000001">
    <property type="protein sequence ID" value="CAB4766383.1"/>
    <property type="molecule type" value="Genomic_DNA"/>
</dbReference>
<dbReference type="EMBL" id="CAEZYJ010000080">
    <property type="protein sequence ID" value="CAB4721333.1"/>
    <property type="molecule type" value="Genomic_DNA"/>
</dbReference>
<organism evidence="5">
    <name type="scientific">freshwater metagenome</name>
    <dbReference type="NCBI Taxonomy" id="449393"/>
    <lineage>
        <taxon>unclassified sequences</taxon>
        <taxon>metagenomes</taxon>
        <taxon>ecological metagenomes</taxon>
    </lineage>
</organism>
<dbReference type="EMBL" id="CAEZUJ010000006">
    <property type="protein sequence ID" value="CAB4592723.1"/>
    <property type="molecule type" value="Genomic_DNA"/>
</dbReference>
<name>A0A6J7CCC0_9ZZZZ</name>
<dbReference type="EMBL" id="CAFBLI010000002">
    <property type="protein sequence ID" value="CAB4855380.1"/>
    <property type="molecule type" value="Genomic_DNA"/>
</dbReference>
<proteinExistence type="predicted"/>
<dbReference type="Gene3D" id="2.70.98.10">
    <property type="match status" value="1"/>
</dbReference>
<evidence type="ECO:0000313" key="6">
    <source>
        <dbReference type="EMBL" id="CAB5035042.1"/>
    </source>
</evidence>